<proteinExistence type="predicted"/>
<evidence type="ECO:0000313" key="1">
    <source>
        <dbReference type="EMBL" id="SLM36649.1"/>
    </source>
</evidence>
<accession>A0A1W5D185</accession>
<name>A0A1W5D185_9LECA</name>
<dbReference type="EMBL" id="FWEW01001189">
    <property type="protein sequence ID" value="SLM36649.1"/>
    <property type="molecule type" value="Genomic_DNA"/>
</dbReference>
<evidence type="ECO:0000313" key="2">
    <source>
        <dbReference type="Proteomes" id="UP000192927"/>
    </source>
</evidence>
<keyword evidence="2" id="KW-1185">Reference proteome</keyword>
<dbReference type="AlphaFoldDB" id="A0A1W5D185"/>
<reference evidence="2" key="1">
    <citation type="submission" date="2017-03" db="EMBL/GenBank/DDBJ databases">
        <authorList>
            <person name="Sharma R."/>
            <person name="Thines M."/>
        </authorList>
    </citation>
    <scope>NUCLEOTIDE SEQUENCE [LARGE SCALE GENOMIC DNA]</scope>
</reference>
<dbReference type="Proteomes" id="UP000192927">
    <property type="component" value="Unassembled WGS sequence"/>
</dbReference>
<protein>
    <submittedName>
        <fullName evidence="1">Uncharacterized protein</fullName>
    </submittedName>
</protein>
<sequence>MPGRQIPTRRVNFASHDLVSRLPHDDEKCVMEAFARHASHCSICAHPYSVHLSGGTLCDKGHKRALDVAQYVYSIAGRACSVVDGGDGDRAVRIEIPAGCDAVRGLLMAMESGLRLRRAEKPQSFDRTYDVGPRPVIIEERAPRARKAGYTARAPKPAGKGSLYEEDMKERVRRAKKAVYYKVEERVPRRR</sequence>
<organism evidence="1 2">
    <name type="scientific">Lasallia pustulata</name>
    <dbReference type="NCBI Taxonomy" id="136370"/>
    <lineage>
        <taxon>Eukaryota</taxon>
        <taxon>Fungi</taxon>
        <taxon>Dikarya</taxon>
        <taxon>Ascomycota</taxon>
        <taxon>Pezizomycotina</taxon>
        <taxon>Lecanoromycetes</taxon>
        <taxon>OSLEUM clade</taxon>
        <taxon>Umbilicariomycetidae</taxon>
        <taxon>Umbilicariales</taxon>
        <taxon>Umbilicariaceae</taxon>
        <taxon>Lasallia</taxon>
    </lineage>
</organism>